<dbReference type="Proteomes" id="UP001163046">
    <property type="component" value="Unassembled WGS sequence"/>
</dbReference>
<evidence type="ECO:0000256" key="3">
    <source>
        <dbReference type="ARBA" id="ARBA00022448"/>
    </source>
</evidence>
<dbReference type="Pfam" id="PF11894">
    <property type="entry name" value="Nup192"/>
    <property type="match status" value="1"/>
</dbReference>
<evidence type="ECO:0000256" key="1">
    <source>
        <dbReference type="ARBA" id="ARBA00004123"/>
    </source>
</evidence>
<evidence type="ECO:0000313" key="6">
    <source>
        <dbReference type="EMBL" id="KAJ7377331.1"/>
    </source>
</evidence>
<feature type="compositionally biased region" description="Polar residues" evidence="5">
    <location>
        <begin position="694"/>
        <end position="715"/>
    </location>
</feature>
<feature type="region of interest" description="Disordered" evidence="5">
    <location>
        <begin position="694"/>
        <end position="726"/>
    </location>
</feature>
<dbReference type="GO" id="GO:0044611">
    <property type="term" value="C:nuclear pore inner ring"/>
    <property type="evidence" value="ECO:0007669"/>
    <property type="project" value="TreeGrafter"/>
</dbReference>
<dbReference type="PANTHER" id="PTHR31344">
    <property type="entry name" value="NUCLEAR PORE COMPLEX PROTEIN NUP205"/>
    <property type="match status" value="1"/>
</dbReference>
<dbReference type="GO" id="GO:0017056">
    <property type="term" value="F:structural constituent of nuclear pore"/>
    <property type="evidence" value="ECO:0007669"/>
    <property type="project" value="TreeGrafter"/>
</dbReference>
<organism evidence="6 7">
    <name type="scientific">Desmophyllum pertusum</name>
    <dbReference type="NCBI Taxonomy" id="174260"/>
    <lineage>
        <taxon>Eukaryota</taxon>
        <taxon>Metazoa</taxon>
        <taxon>Cnidaria</taxon>
        <taxon>Anthozoa</taxon>
        <taxon>Hexacorallia</taxon>
        <taxon>Scleractinia</taxon>
        <taxon>Caryophylliina</taxon>
        <taxon>Caryophylliidae</taxon>
        <taxon>Desmophyllum</taxon>
    </lineage>
</organism>
<dbReference type="EMBL" id="MU826380">
    <property type="protein sequence ID" value="KAJ7377331.1"/>
    <property type="molecule type" value="Genomic_DNA"/>
</dbReference>
<dbReference type="GO" id="GO:0006999">
    <property type="term" value="P:nuclear pore organization"/>
    <property type="evidence" value="ECO:0007669"/>
    <property type="project" value="TreeGrafter"/>
</dbReference>
<evidence type="ECO:0000256" key="5">
    <source>
        <dbReference type="SAM" id="MobiDB-lite"/>
    </source>
</evidence>
<accession>A0A9W9Z9B0</accession>
<dbReference type="PANTHER" id="PTHR31344:SF0">
    <property type="entry name" value="NUCLEAR PORE COMPLEX PROTEIN NUP205"/>
    <property type="match status" value="1"/>
</dbReference>
<comment type="caution">
    <text evidence="6">The sequence shown here is derived from an EMBL/GenBank/DDBJ whole genome shotgun (WGS) entry which is preliminary data.</text>
</comment>
<dbReference type="AlphaFoldDB" id="A0A9W9Z9B0"/>
<evidence type="ECO:0000256" key="4">
    <source>
        <dbReference type="ARBA" id="ARBA00023242"/>
    </source>
</evidence>
<comment type="subcellular location">
    <subcellularLocation>
        <location evidence="1">Nucleus</location>
    </subcellularLocation>
</comment>
<evidence type="ECO:0000313" key="7">
    <source>
        <dbReference type="Proteomes" id="UP001163046"/>
    </source>
</evidence>
<name>A0A9W9Z9B0_9CNID</name>
<keyword evidence="3" id="KW-0813">Transport</keyword>
<reference evidence="6" key="1">
    <citation type="submission" date="2023-01" db="EMBL/GenBank/DDBJ databases">
        <title>Genome assembly of the deep-sea coral Lophelia pertusa.</title>
        <authorList>
            <person name="Herrera S."/>
            <person name="Cordes E."/>
        </authorList>
    </citation>
    <scope>NUCLEOTIDE SEQUENCE</scope>
    <source>
        <strain evidence="6">USNM1676648</strain>
        <tissue evidence="6">Polyp</tissue>
    </source>
</reference>
<keyword evidence="7" id="KW-1185">Reference proteome</keyword>
<keyword evidence="4" id="KW-0539">Nucleus</keyword>
<comment type="similarity">
    <text evidence="2">Belongs to the NUP186/NUP192/NUP205 family.</text>
</comment>
<proteinExistence type="inferred from homology"/>
<sequence length="799" mass="88888">MVPRRLEDDFTTADTSHAMYPEMAQTRRKLLGILESIEFSQDVPPPLQLNYFDVAVTEKAIASCEQKKEDSGVLFCNVPVLHKLLMGEISGVQGTATAGQRKFLATDTRQTVISEVLQDLLSKTRMLTRTYITSVRGHPHSHGASAPVFHFHKPVGHTHPRCGWHRRSRPLPQASSSLPVGPSVAILKGLIETVLRSGGGLQRVRANLYAALLYFMQIAPESQQIKQRGVMENVLSLYPGQSWDTSILPVLSSYGEPFMDAVCRDSCDGHDVGRMLAFSLLDAIIAVDWQHRWLNYLNLKGYLKHMVEGLAHEDHMLQSMLDPSPEPLKSAEGAKVLLQVGLMSRLAECTFLDQRPELERTAGLMSSALYANDQEDTSGVLYDSFVPTVVERYRQLLMPALKVSLAMLTSLGSQAHKEVASKFLHFVVSHVDIFISILQDRQAVHSSGSLQELGLVTGIVCNMALTEATLTADEELGQEQIQLRGPLARIQRLMIGLLPRYCSSDNWEKIIKSVMEQNNEEPGAKYSVVAMETTEKLQRICSNVVGYCRTVMNSAGSVPAHCHVLFSPSLTDSLSRDSRLTREALRPSAMVSSRRPVSLGLPVAFLKKCSDEILQTAELYSQACLKLQNITELTSEELRELSQVHFGGAFQERLSTQQRHQLAQKCLTQIVQYKAHEISSQLYEERRMLAGPTLTSSQMRRLQERTSPAAGSSFASDHVTPESVGLGDGVTREEIEALKRETISALTETFLKKLIEIEQTHGKGRTRVGFIQVLVRRIKRLLTIHGTPARTEQMTSGLR</sequence>
<dbReference type="OrthoDB" id="2019644at2759"/>
<protein>
    <submittedName>
        <fullName evidence="6">Uncharacterized protein</fullName>
    </submittedName>
</protein>
<dbReference type="InterPro" id="IPR021827">
    <property type="entry name" value="Nup186/Nup192/Nup205"/>
</dbReference>
<evidence type="ECO:0000256" key="2">
    <source>
        <dbReference type="ARBA" id="ARBA00005892"/>
    </source>
</evidence>
<gene>
    <name evidence="6" type="ORF">OS493_029690</name>
</gene>